<reference evidence="3" key="1">
    <citation type="journal article" date="2015" name="Nature">
        <title>Complex archaea that bridge the gap between prokaryotes and eukaryotes.</title>
        <authorList>
            <person name="Spang A."/>
            <person name="Saw J.H."/>
            <person name="Jorgensen S.L."/>
            <person name="Zaremba-Niedzwiedzka K."/>
            <person name="Martijn J."/>
            <person name="Lind A.E."/>
            <person name="van Eijk R."/>
            <person name="Schleper C."/>
            <person name="Guy L."/>
            <person name="Ettema T.J."/>
        </authorList>
    </citation>
    <scope>NUCLEOTIDE SEQUENCE</scope>
</reference>
<comment type="caution">
    <text evidence="3">The sequence shown here is derived from an EMBL/GenBank/DDBJ whole genome shotgun (WGS) entry which is preliminary data.</text>
</comment>
<dbReference type="GO" id="GO:0016020">
    <property type="term" value="C:membrane"/>
    <property type="evidence" value="ECO:0007669"/>
    <property type="project" value="TreeGrafter"/>
</dbReference>
<dbReference type="GO" id="GO:0016616">
    <property type="term" value="F:oxidoreductase activity, acting on the CH-OH group of donors, NAD or NADP as acceptor"/>
    <property type="evidence" value="ECO:0007669"/>
    <property type="project" value="UniProtKB-ARBA"/>
</dbReference>
<name>A0A0F9UEN2_9ZZZZ</name>
<evidence type="ECO:0000313" key="3">
    <source>
        <dbReference type="EMBL" id="KKN91660.1"/>
    </source>
</evidence>
<dbReference type="Gene3D" id="3.40.50.720">
    <property type="entry name" value="NAD(P)-binding Rossmann-like Domain"/>
    <property type="match status" value="1"/>
</dbReference>
<evidence type="ECO:0008006" key="4">
    <source>
        <dbReference type="Google" id="ProtNLM"/>
    </source>
</evidence>
<keyword evidence="2" id="KW-0560">Oxidoreductase</keyword>
<gene>
    <name evidence="3" type="ORF">LCGC14_0215420</name>
</gene>
<protein>
    <recommendedName>
        <fullName evidence="4">Short-chain dehydrogenase/reductase SDR</fullName>
    </recommendedName>
</protein>
<dbReference type="SUPFAM" id="SSF51735">
    <property type="entry name" value="NAD(P)-binding Rossmann-fold domains"/>
    <property type="match status" value="1"/>
</dbReference>
<dbReference type="InterPro" id="IPR002347">
    <property type="entry name" value="SDR_fam"/>
</dbReference>
<accession>A0A0F9UEN2</accession>
<dbReference type="PRINTS" id="PR00081">
    <property type="entry name" value="GDHRDH"/>
</dbReference>
<dbReference type="EMBL" id="LAZR01000101">
    <property type="protein sequence ID" value="KKN91660.1"/>
    <property type="molecule type" value="Genomic_DNA"/>
</dbReference>
<evidence type="ECO:0000256" key="2">
    <source>
        <dbReference type="ARBA" id="ARBA00023002"/>
    </source>
</evidence>
<dbReference type="PANTHER" id="PTHR44196">
    <property type="entry name" value="DEHYDROGENASE/REDUCTASE SDR FAMILY MEMBER 7B"/>
    <property type="match status" value="1"/>
</dbReference>
<dbReference type="InterPro" id="IPR036291">
    <property type="entry name" value="NAD(P)-bd_dom_sf"/>
</dbReference>
<evidence type="ECO:0000256" key="1">
    <source>
        <dbReference type="ARBA" id="ARBA00006484"/>
    </source>
</evidence>
<dbReference type="PANTHER" id="PTHR44196:SF1">
    <property type="entry name" value="DEHYDROGENASE_REDUCTASE SDR FAMILY MEMBER 7B"/>
    <property type="match status" value="1"/>
</dbReference>
<comment type="similarity">
    <text evidence="1">Belongs to the short-chain dehydrogenases/reductases (SDR) family.</text>
</comment>
<organism evidence="3">
    <name type="scientific">marine sediment metagenome</name>
    <dbReference type="NCBI Taxonomy" id="412755"/>
    <lineage>
        <taxon>unclassified sequences</taxon>
        <taxon>metagenomes</taxon>
        <taxon>ecological metagenomes</taxon>
    </lineage>
</organism>
<proteinExistence type="inferred from homology"/>
<dbReference type="FunFam" id="3.40.50.720:FF:000047">
    <property type="entry name" value="NADP-dependent L-serine/L-allo-threonine dehydrogenase"/>
    <property type="match status" value="1"/>
</dbReference>
<sequence>MADPVLLITGASSGIGEATARAAAQAGYRLVLAARSQDKLQKLQGELGGDERVLAVPCDVQDMHDQTNMVSRCLDVFGQLDAVYANAGRGGEPGGFSEASPEVWKDMILTNILGVGQTVQACLPALRKSQGHVLITGSAAGRVTIPGSMYSATKWAVSAIGYGLREEIRGSGIRVTLIEPGMVDTAFFDETPPNALNPEDIARAVVYALSQPSHVDVNEILVRPTPAVH</sequence>
<dbReference type="Pfam" id="PF00106">
    <property type="entry name" value="adh_short"/>
    <property type="match status" value="1"/>
</dbReference>
<dbReference type="AlphaFoldDB" id="A0A0F9UEN2"/>